<reference evidence="1 2" key="1">
    <citation type="journal article" date="2018" name="Science">
        <title>The opium poppy genome and morphinan production.</title>
        <authorList>
            <person name="Guo L."/>
            <person name="Winzer T."/>
            <person name="Yang X."/>
            <person name="Li Y."/>
            <person name="Ning Z."/>
            <person name="He Z."/>
            <person name="Teodor R."/>
            <person name="Lu Y."/>
            <person name="Bowser T.A."/>
            <person name="Graham I.A."/>
            <person name="Ye K."/>
        </authorList>
    </citation>
    <scope>NUCLEOTIDE SEQUENCE [LARGE SCALE GENOMIC DNA]</scope>
    <source>
        <strain evidence="2">cv. HN1</strain>
        <tissue evidence="1">Leaves</tissue>
    </source>
</reference>
<protein>
    <submittedName>
        <fullName evidence="1">Uncharacterized protein</fullName>
    </submittedName>
</protein>
<dbReference type="Proteomes" id="UP000316621">
    <property type="component" value="Chromosome 7"/>
</dbReference>
<sequence length="70" mass="7667">MKGLCTKNDIEPAFKVFAKMIQTAAIPAIYEHQTAAGASSTFQLKLVSQQAHHIAPDFKMDRVSRLGTCC</sequence>
<evidence type="ECO:0000313" key="1">
    <source>
        <dbReference type="EMBL" id="RZC72394.1"/>
    </source>
</evidence>
<keyword evidence="2" id="KW-1185">Reference proteome</keyword>
<organism evidence="1 2">
    <name type="scientific">Papaver somniferum</name>
    <name type="common">Opium poppy</name>
    <dbReference type="NCBI Taxonomy" id="3469"/>
    <lineage>
        <taxon>Eukaryota</taxon>
        <taxon>Viridiplantae</taxon>
        <taxon>Streptophyta</taxon>
        <taxon>Embryophyta</taxon>
        <taxon>Tracheophyta</taxon>
        <taxon>Spermatophyta</taxon>
        <taxon>Magnoliopsida</taxon>
        <taxon>Ranunculales</taxon>
        <taxon>Papaveraceae</taxon>
        <taxon>Papaveroideae</taxon>
        <taxon>Papaver</taxon>
    </lineage>
</organism>
<dbReference type="Gramene" id="RZC72394">
    <property type="protein sequence ID" value="RZC72394"/>
    <property type="gene ID" value="C5167_035555"/>
</dbReference>
<evidence type="ECO:0000313" key="2">
    <source>
        <dbReference type="Proteomes" id="UP000316621"/>
    </source>
</evidence>
<dbReference type="AlphaFoldDB" id="A0A4Y7KGB2"/>
<name>A0A4Y7KGB2_PAPSO</name>
<proteinExistence type="predicted"/>
<gene>
    <name evidence="1" type="ORF">C5167_035555</name>
</gene>
<dbReference type="EMBL" id="CM010721">
    <property type="protein sequence ID" value="RZC72394.1"/>
    <property type="molecule type" value="Genomic_DNA"/>
</dbReference>
<accession>A0A4Y7KGB2</accession>